<protein>
    <recommendedName>
        <fullName evidence="4">40S ribosomal protein S6</fullName>
    </recommendedName>
</protein>
<evidence type="ECO:0000313" key="6">
    <source>
        <dbReference type="EMBL" id="KAF0980959.1"/>
    </source>
</evidence>
<name>A0A6A5C6N4_NAEFO</name>
<dbReference type="SMART" id="SM01405">
    <property type="entry name" value="Ribosomal_S6e"/>
    <property type="match status" value="1"/>
</dbReference>
<gene>
    <name evidence="6" type="ORF">FDP41_012747</name>
</gene>
<dbReference type="VEuPathDB" id="AmoebaDB:FDP41_012747"/>
<evidence type="ECO:0000256" key="5">
    <source>
        <dbReference type="SAM" id="MobiDB-lite"/>
    </source>
</evidence>
<dbReference type="VEuPathDB" id="AmoebaDB:NfTy_037050"/>
<dbReference type="InterPro" id="IPR001377">
    <property type="entry name" value="Ribosomal_eS6"/>
</dbReference>
<accession>A0A6A5C6N4</accession>
<dbReference type="GO" id="GO:0005840">
    <property type="term" value="C:ribosome"/>
    <property type="evidence" value="ECO:0007669"/>
    <property type="project" value="UniProtKB-KW"/>
</dbReference>
<sequence length="243" mass="27607">MKLKISDPSTGCTKMVVIEEDAEIKLRSFFDRKMSEEVEGDNLGPEYKGYVFRIVGGQDKSGFAMKQGVLANTRVRLLLDRGSLGFQKWRGRDGERRRKSVRGCIVGPDLSVLCLTVVKKGEAELPGITDTVRPRTHGPKRASKIRKLFNLTKSDDVRKYVIKRERKVAKNKKVLKGVKIQRLVTPERIRRKAKEIKRSIKRVAASKAEKKAYAKLLAKRKSETQKKTETAQQKKAEAAQQKK</sequence>
<dbReference type="EMBL" id="VFQX01000016">
    <property type="protein sequence ID" value="KAF0980959.1"/>
    <property type="molecule type" value="Genomic_DNA"/>
</dbReference>
<dbReference type="GeneID" id="68119962"/>
<dbReference type="PIRSF" id="PIRSF002129">
    <property type="entry name" value="Ribosom_S6_euk"/>
    <property type="match status" value="1"/>
</dbReference>
<dbReference type="GO" id="GO:1990904">
    <property type="term" value="C:ribonucleoprotein complex"/>
    <property type="evidence" value="ECO:0007669"/>
    <property type="project" value="UniProtKB-KW"/>
</dbReference>
<evidence type="ECO:0000256" key="2">
    <source>
        <dbReference type="ARBA" id="ARBA00022980"/>
    </source>
</evidence>
<dbReference type="Gene3D" id="1.20.5.2650">
    <property type="match status" value="1"/>
</dbReference>
<dbReference type="AlphaFoldDB" id="A0A6A5C6N4"/>
<reference evidence="6 7" key="1">
    <citation type="journal article" date="2019" name="Sci. Rep.">
        <title>Nanopore sequencing improves the draft genome of the human pathogenic amoeba Naegleria fowleri.</title>
        <authorList>
            <person name="Liechti N."/>
            <person name="Schurch N."/>
            <person name="Bruggmann R."/>
            <person name="Wittwer M."/>
        </authorList>
    </citation>
    <scope>NUCLEOTIDE SEQUENCE [LARGE SCALE GENOMIC DNA]</scope>
    <source>
        <strain evidence="6 7">ATCC 30894</strain>
    </source>
</reference>
<organism evidence="6 7">
    <name type="scientific">Naegleria fowleri</name>
    <name type="common">Brain eating amoeba</name>
    <dbReference type="NCBI Taxonomy" id="5763"/>
    <lineage>
        <taxon>Eukaryota</taxon>
        <taxon>Discoba</taxon>
        <taxon>Heterolobosea</taxon>
        <taxon>Tetramitia</taxon>
        <taxon>Eutetramitia</taxon>
        <taxon>Vahlkampfiidae</taxon>
        <taxon>Naegleria</taxon>
    </lineage>
</organism>
<keyword evidence="3 4" id="KW-0687">Ribonucleoprotein</keyword>
<dbReference type="OMA" id="KPRYKAP"/>
<dbReference type="InterPro" id="IPR014401">
    <property type="entry name" value="Ribosomal_eS6-like"/>
</dbReference>
<proteinExistence type="inferred from homology"/>
<evidence type="ECO:0000313" key="7">
    <source>
        <dbReference type="Proteomes" id="UP000444721"/>
    </source>
</evidence>
<keyword evidence="2 4" id="KW-0689">Ribosomal protein</keyword>
<comment type="similarity">
    <text evidence="1 4">Belongs to the eukaryotic ribosomal protein eS6 family.</text>
</comment>
<feature type="region of interest" description="Disordered" evidence="5">
    <location>
        <begin position="218"/>
        <end position="243"/>
    </location>
</feature>
<evidence type="ECO:0000256" key="4">
    <source>
        <dbReference type="PIRNR" id="PIRNR002129"/>
    </source>
</evidence>
<comment type="caution">
    <text evidence="6">The sequence shown here is derived from an EMBL/GenBank/DDBJ whole genome shotgun (WGS) entry which is preliminary data.</text>
</comment>
<dbReference type="GO" id="GO:0003735">
    <property type="term" value="F:structural constituent of ribosome"/>
    <property type="evidence" value="ECO:0007669"/>
    <property type="project" value="InterPro"/>
</dbReference>
<dbReference type="PANTHER" id="PTHR11502">
    <property type="entry name" value="40S RIBOSOMAL PROTEIN S6"/>
    <property type="match status" value="1"/>
</dbReference>
<dbReference type="RefSeq" id="XP_044565672.1">
    <property type="nucleotide sequence ID" value="XM_044703300.1"/>
</dbReference>
<dbReference type="GO" id="GO:0006412">
    <property type="term" value="P:translation"/>
    <property type="evidence" value="ECO:0007669"/>
    <property type="project" value="InterPro"/>
</dbReference>
<dbReference type="OrthoDB" id="10260596at2759"/>
<evidence type="ECO:0000256" key="3">
    <source>
        <dbReference type="ARBA" id="ARBA00023274"/>
    </source>
</evidence>
<dbReference type="Pfam" id="PF01092">
    <property type="entry name" value="Ribosomal_S6e"/>
    <property type="match status" value="1"/>
</dbReference>
<dbReference type="Proteomes" id="UP000444721">
    <property type="component" value="Unassembled WGS sequence"/>
</dbReference>
<feature type="compositionally biased region" description="Basic and acidic residues" evidence="5">
    <location>
        <begin position="220"/>
        <end position="237"/>
    </location>
</feature>
<dbReference type="VEuPathDB" id="AmoebaDB:NF0038260"/>
<keyword evidence="7" id="KW-1185">Reference proteome</keyword>
<evidence type="ECO:0000256" key="1">
    <source>
        <dbReference type="ARBA" id="ARBA00009312"/>
    </source>
</evidence>